<name>A0A6A6ABW4_9PLEO</name>
<protein>
    <recommendedName>
        <fullName evidence="4">Ecp2 effector protein domain-containing protein</fullName>
    </recommendedName>
</protein>
<feature type="chain" id="PRO_5025688421" description="Ecp2 effector protein domain-containing protein" evidence="1">
    <location>
        <begin position="19"/>
        <end position="240"/>
    </location>
</feature>
<evidence type="ECO:0000313" key="2">
    <source>
        <dbReference type="EMBL" id="KAF2128494.1"/>
    </source>
</evidence>
<evidence type="ECO:0000256" key="1">
    <source>
        <dbReference type="SAM" id="SignalP"/>
    </source>
</evidence>
<dbReference type="Proteomes" id="UP000799771">
    <property type="component" value="Unassembled WGS sequence"/>
</dbReference>
<sequence length="240" mass="26119">MKLFLILAASLFVIFVSATPAAPKLISKDPTPADEHVKLNYFDEQGNAIDPSDRRHDHATLEMWLGGNPTNIGDLLNGDLYNAIWQSLNTTCPDNDHHSCMPGSSMGFATSYLRDDGRIEQGNTTVFIHSAIWTTNQVRKLLFGAIAGAVEGMANEQRNCYDAPDRTFHNVSDRVKVYFPGASMHVQIAGPASKGSFDCCASRAAIDGKVDELRTEAESAFETKGKTYRIVRCIGGTGGC</sequence>
<gene>
    <name evidence="2" type="ORF">P153DRAFT_386613</name>
</gene>
<dbReference type="GeneID" id="54410982"/>
<dbReference type="EMBL" id="ML977508">
    <property type="protein sequence ID" value="KAF2128494.1"/>
    <property type="molecule type" value="Genomic_DNA"/>
</dbReference>
<dbReference type="OrthoDB" id="3688572at2759"/>
<proteinExistence type="predicted"/>
<reference evidence="2" key="1">
    <citation type="journal article" date="2020" name="Stud. Mycol.">
        <title>101 Dothideomycetes genomes: a test case for predicting lifestyles and emergence of pathogens.</title>
        <authorList>
            <person name="Haridas S."/>
            <person name="Albert R."/>
            <person name="Binder M."/>
            <person name="Bloem J."/>
            <person name="Labutti K."/>
            <person name="Salamov A."/>
            <person name="Andreopoulos B."/>
            <person name="Baker S."/>
            <person name="Barry K."/>
            <person name="Bills G."/>
            <person name="Bluhm B."/>
            <person name="Cannon C."/>
            <person name="Castanera R."/>
            <person name="Culley D."/>
            <person name="Daum C."/>
            <person name="Ezra D."/>
            <person name="Gonzalez J."/>
            <person name="Henrissat B."/>
            <person name="Kuo A."/>
            <person name="Liang C."/>
            <person name="Lipzen A."/>
            <person name="Lutzoni F."/>
            <person name="Magnuson J."/>
            <person name="Mondo S."/>
            <person name="Nolan M."/>
            <person name="Ohm R."/>
            <person name="Pangilinan J."/>
            <person name="Park H.-J."/>
            <person name="Ramirez L."/>
            <person name="Alfaro M."/>
            <person name="Sun H."/>
            <person name="Tritt A."/>
            <person name="Yoshinaga Y."/>
            <person name="Zwiers L.-H."/>
            <person name="Turgeon B."/>
            <person name="Goodwin S."/>
            <person name="Spatafora J."/>
            <person name="Crous P."/>
            <person name="Grigoriev I."/>
        </authorList>
    </citation>
    <scope>NUCLEOTIDE SEQUENCE</scope>
    <source>
        <strain evidence="2">CBS 119687</strain>
    </source>
</reference>
<keyword evidence="1" id="KW-0732">Signal</keyword>
<feature type="signal peptide" evidence="1">
    <location>
        <begin position="1"/>
        <end position="18"/>
    </location>
</feature>
<dbReference type="AlphaFoldDB" id="A0A6A6ABW4"/>
<organism evidence="2 3">
    <name type="scientific">Dothidotthia symphoricarpi CBS 119687</name>
    <dbReference type="NCBI Taxonomy" id="1392245"/>
    <lineage>
        <taxon>Eukaryota</taxon>
        <taxon>Fungi</taxon>
        <taxon>Dikarya</taxon>
        <taxon>Ascomycota</taxon>
        <taxon>Pezizomycotina</taxon>
        <taxon>Dothideomycetes</taxon>
        <taxon>Pleosporomycetidae</taxon>
        <taxon>Pleosporales</taxon>
        <taxon>Dothidotthiaceae</taxon>
        <taxon>Dothidotthia</taxon>
    </lineage>
</organism>
<accession>A0A6A6ABW4</accession>
<dbReference type="RefSeq" id="XP_033522883.1">
    <property type="nucleotide sequence ID" value="XM_033670550.1"/>
</dbReference>
<keyword evidence="3" id="KW-1185">Reference proteome</keyword>
<evidence type="ECO:0000313" key="3">
    <source>
        <dbReference type="Proteomes" id="UP000799771"/>
    </source>
</evidence>
<evidence type="ECO:0008006" key="4">
    <source>
        <dbReference type="Google" id="ProtNLM"/>
    </source>
</evidence>